<dbReference type="EMBL" id="BRVO01000002">
    <property type="protein sequence ID" value="GLB49872.1"/>
    <property type="molecule type" value="Genomic_DNA"/>
</dbReference>
<organism evidence="1 2">
    <name type="scientific">Neptunitalea lumnitzerae</name>
    <dbReference type="NCBI Taxonomy" id="2965509"/>
    <lineage>
        <taxon>Bacteria</taxon>
        <taxon>Pseudomonadati</taxon>
        <taxon>Bacteroidota</taxon>
        <taxon>Flavobacteriia</taxon>
        <taxon>Flavobacteriales</taxon>
        <taxon>Flavobacteriaceae</taxon>
        <taxon>Neptunitalea</taxon>
    </lineage>
</organism>
<evidence type="ECO:0000313" key="1">
    <source>
        <dbReference type="EMBL" id="GLB49872.1"/>
    </source>
</evidence>
<proteinExistence type="predicted"/>
<protein>
    <submittedName>
        <fullName evidence="1">Uncharacterized protein</fullName>
    </submittedName>
</protein>
<dbReference type="RefSeq" id="WP_281765492.1">
    <property type="nucleotide sequence ID" value="NZ_BRVO01000002.1"/>
</dbReference>
<keyword evidence="2" id="KW-1185">Reference proteome</keyword>
<dbReference type="Proteomes" id="UP001143543">
    <property type="component" value="Unassembled WGS sequence"/>
</dbReference>
<sequence>MSQHVDEIMFNLNKEQKQFTSLLHSGLTWQTQWTKLLKTIIKDIGEKNGFFVNTGGLPELEEGEWMFDLVWSKLHLNGDKTTIIDIPLVLESEISKISFGGFKEDFDKLLVATNSLKVFVTRTIKQQETLLKECIEYAQDAVNSNININSKNGVYLIIWKEEKGFTLNYIKSHK</sequence>
<comment type="caution">
    <text evidence="1">The sequence shown here is derived from an EMBL/GenBank/DDBJ whole genome shotgun (WGS) entry which is preliminary data.</text>
</comment>
<name>A0ABQ5MLP4_9FLAO</name>
<gene>
    <name evidence="1" type="ORF">Y10_22400</name>
</gene>
<accession>A0ABQ5MLP4</accession>
<reference evidence="1" key="1">
    <citation type="submission" date="2022-07" db="EMBL/GenBank/DDBJ databases">
        <title>Taxonomy of Novel Oxalotrophic and Methylotrophic Bacteria.</title>
        <authorList>
            <person name="Sahin N."/>
            <person name="Tani A."/>
        </authorList>
    </citation>
    <scope>NUCLEOTIDE SEQUENCE</scope>
    <source>
        <strain evidence="1">Y10</strain>
    </source>
</reference>
<evidence type="ECO:0000313" key="2">
    <source>
        <dbReference type="Proteomes" id="UP001143543"/>
    </source>
</evidence>